<gene>
    <name evidence="2" type="ORF">R28058_17231</name>
</gene>
<proteinExistence type="predicted"/>
<keyword evidence="2" id="KW-0808">Transferase</keyword>
<dbReference type="GO" id="GO:0016747">
    <property type="term" value="F:acyltransferase activity, transferring groups other than amino-acyl groups"/>
    <property type="evidence" value="ECO:0007669"/>
    <property type="project" value="InterPro"/>
</dbReference>
<protein>
    <submittedName>
        <fullName evidence="2">Acyltransferase</fullName>
    </submittedName>
</protein>
<dbReference type="Pfam" id="PF13673">
    <property type="entry name" value="Acetyltransf_10"/>
    <property type="match status" value="1"/>
</dbReference>
<evidence type="ECO:0000259" key="1">
    <source>
        <dbReference type="PROSITE" id="PS51186"/>
    </source>
</evidence>
<dbReference type="OrthoDB" id="9796171at2"/>
<dbReference type="AlphaFoldDB" id="A0A0C7PH96"/>
<name>A0A0C7PH96_PARSO</name>
<feature type="domain" description="N-acetyltransferase" evidence="1">
    <location>
        <begin position="5"/>
        <end position="148"/>
    </location>
</feature>
<reference evidence="2 3" key="1">
    <citation type="submission" date="2015-01" db="EMBL/GenBank/DDBJ databases">
        <authorList>
            <person name="Aslett A.Martin."/>
            <person name="De Silva Nishadi"/>
        </authorList>
    </citation>
    <scope>NUCLEOTIDE SEQUENCE [LARGE SCALE GENOMIC DNA]</scope>
    <source>
        <strain evidence="2 3">R28058</strain>
    </source>
</reference>
<dbReference type="Proteomes" id="UP000049127">
    <property type="component" value="Unassembled WGS sequence"/>
</dbReference>
<accession>A0A0C7PH96</accession>
<dbReference type="SUPFAM" id="SSF55729">
    <property type="entry name" value="Acyl-CoA N-acyltransferases (Nat)"/>
    <property type="match status" value="1"/>
</dbReference>
<evidence type="ECO:0000313" key="2">
    <source>
        <dbReference type="EMBL" id="CEQ03990.1"/>
    </source>
</evidence>
<dbReference type="PROSITE" id="PS51186">
    <property type="entry name" value="GNAT"/>
    <property type="match status" value="1"/>
</dbReference>
<dbReference type="Gene3D" id="3.40.630.30">
    <property type="match status" value="1"/>
</dbReference>
<sequence>MCTIKHFNDLTLEEFYEIAKSRYEVFACEQKIFTENDFDDIDKNCYHAFIKDKNLIVAYARIIPKEFSSYCNSSIGRVLVLESYRKNHLAKKLMSYSIDFIKNELCESHITLSAQEYIKDLYSSLGFKEISDVYDECNIPHIKMRLEI</sequence>
<dbReference type="RefSeq" id="WP_055333244.1">
    <property type="nucleotide sequence ID" value="NZ_CDNF01000003.1"/>
</dbReference>
<dbReference type="InterPro" id="IPR000182">
    <property type="entry name" value="GNAT_dom"/>
</dbReference>
<keyword evidence="2" id="KW-0012">Acyltransferase</keyword>
<dbReference type="EMBL" id="CEKZ01000003">
    <property type="protein sequence ID" value="CEQ03990.1"/>
    <property type="molecule type" value="Genomic_DNA"/>
</dbReference>
<dbReference type="CDD" id="cd04301">
    <property type="entry name" value="NAT_SF"/>
    <property type="match status" value="1"/>
</dbReference>
<evidence type="ECO:0000313" key="3">
    <source>
        <dbReference type="Proteomes" id="UP000049127"/>
    </source>
</evidence>
<organism evidence="2 3">
    <name type="scientific">Paraclostridium sordellii</name>
    <name type="common">Clostridium sordellii</name>
    <dbReference type="NCBI Taxonomy" id="1505"/>
    <lineage>
        <taxon>Bacteria</taxon>
        <taxon>Bacillati</taxon>
        <taxon>Bacillota</taxon>
        <taxon>Clostridia</taxon>
        <taxon>Peptostreptococcales</taxon>
        <taxon>Peptostreptococcaceae</taxon>
        <taxon>Paraclostridium</taxon>
    </lineage>
</organism>
<dbReference type="InterPro" id="IPR016181">
    <property type="entry name" value="Acyl_CoA_acyltransferase"/>
</dbReference>